<keyword evidence="1" id="KW-0031">Aminopeptidase</keyword>
<dbReference type="PIRSF" id="PIRSF029285">
    <property type="entry name" value="Aminopept"/>
    <property type="match status" value="1"/>
</dbReference>
<comment type="caution">
    <text evidence="1">The sequence shown here is derived from an EMBL/GenBank/DDBJ whole genome shotgun (WGS) entry which is preliminary data.</text>
</comment>
<keyword evidence="2" id="KW-1185">Reference proteome</keyword>
<dbReference type="GO" id="GO:0004177">
    <property type="term" value="F:aminopeptidase activity"/>
    <property type="evidence" value="ECO:0007669"/>
    <property type="project" value="UniProtKB-KW"/>
</dbReference>
<keyword evidence="1" id="KW-0378">Hydrolase</keyword>
<proteinExistence type="predicted"/>
<organism evidence="1 2">
    <name type="scientific">Ottowia pentelensis</name>
    <dbReference type="NCBI Taxonomy" id="511108"/>
    <lineage>
        <taxon>Bacteria</taxon>
        <taxon>Pseudomonadati</taxon>
        <taxon>Pseudomonadota</taxon>
        <taxon>Betaproteobacteria</taxon>
        <taxon>Burkholderiales</taxon>
        <taxon>Comamonadaceae</taxon>
        <taxon>Ottowia</taxon>
    </lineage>
</organism>
<gene>
    <name evidence="1" type="ORF">ACFFGG_07075</name>
</gene>
<name>A0ABV6PRW3_9BURK</name>
<accession>A0ABV6PRW3</accession>
<dbReference type="Pfam" id="PF10023">
    <property type="entry name" value="Aminopep"/>
    <property type="match status" value="1"/>
</dbReference>
<dbReference type="RefSeq" id="WP_377481514.1">
    <property type="nucleotide sequence ID" value="NZ_JBHLTN010000014.1"/>
</dbReference>
<reference evidence="1 2" key="1">
    <citation type="submission" date="2024-09" db="EMBL/GenBank/DDBJ databases">
        <authorList>
            <person name="Sun Q."/>
            <person name="Mori K."/>
        </authorList>
    </citation>
    <scope>NUCLEOTIDE SEQUENCE [LARGE SCALE GENOMIC DNA]</scope>
    <source>
        <strain evidence="1 2">NCAIM B.02336</strain>
    </source>
</reference>
<dbReference type="EC" id="3.4.11.-" evidence="1"/>
<evidence type="ECO:0000313" key="2">
    <source>
        <dbReference type="Proteomes" id="UP001589834"/>
    </source>
</evidence>
<dbReference type="Proteomes" id="UP001589834">
    <property type="component" value="Unassembled WGS sequence"/>
</dbReference>
<keyword evidence="1" id="KW-0645">Protease</keyword>
<protein>
    <submittedName>
        <fullName evidence="1">Aminopeptidase</fullName>
        <ecNumber evidence="1">3.4.11.-</ecNumber>
    </submittedName>
</protein>
<sequence>MLLTLHPVSRWRRLGRALLLAGALALLAGCSTVGYYAQAIGGQLALMQAARPIDDWLRDPATPAPLKARLALAQRLRSYAVTELDLPDNASYRRYADIHRAAAVWNVAAAPVDSLTLKRWCFVVLGCVGYRGYFDEAAAQALGRQLRTQDALDVTVYGVPMYSTLGWLNWLGGDPLLSTVIHYPDAALARIVFHELAHQKFYLAGDTAFNESYATAVAALGAARWLARHGDAAARRADALAQQRQHDFRQLTHATRAELSAIYDKNKAPARTQQARLTMKSEAMQRFRTRYQALKARWAAAGTPFDGYDRWVAQANNAAFALQAAYDGWVPAFEALFAQGGDDWPRFYAAVRELGALPKDERDARLRALAPAAAPPS</sequence>
<evidence type="ECO:0000313" key="1">
    <source>
        <dbReference type="EMBL" id="MFC0592314.1"/>
    </source>
</evidence>
<dbReference type="InterPro" id="IPR014553">
    <property type="entry name" value="Aminopept"/>
</dbReference>
<dbReference type="EMBL" id="JBHLTN010000014">
    <property type="protein sequence ID" value="MFC0592314.1"/>
    <property type="molecule type" value="Genomic_DNA"/>
</dbReference>